<name>A0A1G8FAU0_9GAMM</name>
<evidence type="ECO:0000313" key="3">
    <source>
        <dbReference type="Proteomes" id="UP000198606"/>
    </source>
</evidence>
<accession>A0A1G8FAU0</accession>
<dbReference type="Proteomes" id="UP000198606">
    <property type="component" value="Unassembled WGS sequence"/>
</dbReference>
<protein>
    <submittedName>
        <fullName evidence="2">Pimeloyl-ACP methyl ester carboxylesterase</fullName>
    </submittedName>
</protein>
<dbReference type="InterPro" id="IPR029058">
    <property type="entry name" value="AB_hydrolase_fold"/>
</dbReference>
<dbReference type="Pfam" id="PF12697">
    <property type="entry name" value="Abhydrolase_6"/>
    <property type="match status" value="1"/>
</dbReference>
<dbReference type="RefSeq" id="WP_084304917.1">
    <property type="nucleotide sequence ID" value="NZ_FNDG01000007.1"/>
</dbReference>
<dbReference type="InterPro" id="IPR050471">
    <property type="entry name" value="AB_hydrolase"/>
</dbReference>
<evidence type="ECO:0000259" key="1">
    <source>
        <dbReference type="Pfam" id="PF12697"/>
    </source>
</evidence>
<dbReference type="SUPFAM" id="SSF53474">
    <property type="entry name" value="alpha/beta-Hydrolases"/>
    <property type="match status" value="1"/>
</dbReference>
<evidence type="ECO:0000313" key="2">
    <source>
        <dbReference type="EMBL" id="SDH79257.1"/>
    </source>
</evidence>
<dbReference type="EMBL" id="FNDG01000007">
    <property type="protein sequence ID" value="SDH79257.1"/>
    <property type="molecule type" value="Genomic_DNA"/>
</dbReference>
<dbReference type="Gene3D" id="3.40.50.1820">
    <property type="entry name" value="alpha/beta hydrolase"/>
    <property type="match status" value="1"/>
</dbReference>
<feature type="domain" description="AB hydrolase-1" evidence="1">
    <location>
        <begin position="32"/>
        <end position="247"/>
    </location>
</feature>
<dbReference type="AlphaFoldDB" id="A0A1G8FAU0"/>
<dbReference type="InterPro" id="IPR000073">
    <property type="entry name" value="AB_hydrolase_1"/>
</dbReference>
<dbReference type="STRING" id="29435.SAMN05216588_107206"/>
<proteinExistence type="predicted"/>
<dbReference type="PANTHER" id="PTHR43433:SF5">
    <property type="entry name" value="AB HYDROLASE-1 DOMAIN-CONTAINING PROTEIN"/>
    <property type="match status" value="1"/>
</dbReference>
<dbReference type="PANTHER" id="PTHR43433">
    <property type="entry name" value="HYDROLASE, ALPHA/BETA FOLD FAMILY PROTEIN"/>
    <property type="match status" value="1"/>
</dbReference>
<sequence length="259" mass="28202">MSGFNHKDGHYLAVDGAQIYVEQQGTPDGPALILLHGGLGDMQTFNAIAPHLGQRHRLIGIDSRGQGKSTLGSLPLTYARLQRDVEAVIRHLQLSRFSVIGHSDGAIVALRLAAAGASRPRRLVTLGAHWALEKDEPTRARYAGMTASAWRERFPGSVARYQALNPQADFDRLMDAVRQLWLDDGATGYPGEAIRDIGAELLVIHGDNDPLVARAHALGLAERVASAKLLNLPFAGHSVHEERPDWLLPVLELFLQEAS</sequence>
<organism evidence="2 3">
    <name type="scientific">Phytopseudomonas flavescens</name>
    <dbReference type="NCBI Taxonomy" id="29435"/>
    <lineage>
        <taxon>Bacteria</taxon>
        <taxon>Pseudomonadati</taxon>
        <taxon>Pseudomonadota</taxon>
        <taxon>Gammaproteobacteria</taxon>
        <taxon>Pseudomonadales</taxon>
        <taxon>Pseudomonadaceae</taxon>
        <taxon>Phytopseudomonas</taxon>
    </lineage>
</organism>
<gene>
    <name evidence="2" type="ORF">SAMN05216588_107206</name>
</gene>
<reference evidence="2 3" key="1">
    <citation type="submission" date="2016-10" db="EMBL/GenBank/DDBJ databases">
        <authorList>
            <person name="de Groot N.N."/>
        </authorList>
    </citation>
    <scope>NUCLEOTIDE SEQUENCE [LARGE SCALE GENOMIC DNA]</scope>
    <source>
        <strain evidence="2 3">LMG 18387</strain>
    </source>
</reference>